<dbReference type="EMBL" id="JBHUMO010000058">
    <property type="protein sequence ID" value="MFD2729698.1"/>
    <property type="molecule type" value="Genomic_DNA"/>
</dbReference>
<sequence>MEETTFLTTYQPRLLTQIKKMIEHGHLAHAYLFEGDQGTGKHELSMWLAKRLFCETPVDGNPCNHCLQCLRIAQGEHPNVRIIQPEGLTIKVDQIRQLQSEFTKSGFEQKLQCFIIQEADKMSVPAANSLLKFLEEPEGTFVAILETNALGKILPTIQSRCQVVHFTPLSKEQLYQRLLEASVPDASAKLLVQLTNSFEKAVEISTDEWFNDAKDSVIKWFQLLTNQSLNAYLYVQRKLVIKAKERKQQEQILQLLQILYQQTLTQGESTNYQAVEAILDAKRKLAANVSFQNVAEQLALRLIHKKFKER</sequence>
<gene>
    <name evidence="1" type="primary">holB</name>
    <name evidence="1" type="ORF">ACFSR0_09745</name>
</gene>
<protein>
    <submittedName>
        <fullName evidence="1">DNA polymerase III subunit delta</fullName>
        <ecNumber evidence="1">2.7.7.7</ecNumber>
    </submittedName>
</protein>
<name>A0ABW5TLY4_9ENTE</name>
<keyword evidence="2" id="KW-1185">Reference proteome</keyword>
<dbReference type="PANTHER" id="PTHR11669">
    <property type="entry name" value="REPLICATION FACTOR C / DNA POLYMERASE III GAMMA-TAU SUBUNIT"/>
    <property type="match status" value="1"/>
</dbReference>
<dbReference type="EC" id="2.7.7.7" evidence="1"/>
<dbReference type="InterPro" id="IPR004622">
    <property type="entry name" value="DNA_pol_HolB"/>
</dbReference>
<accession>A0ABW5TLY4</accession>
<dbReference type="GO" id="GO:0003887">
    <property type="term" value="F:DNA-directed DNA polymerase activity"/>
    <property type="evidence" value="ECO:0007669"/>
    <property type="project" value="UniProtKB-EC"/>
</dbReference>
<dbReference type="Proteomes" id="UP001597427">
    <property type="component" value="Unassembled WGS sequence"/>
</dbReference>
<dbReference type="PANTHER" id="PTHR11669:SF8">
    <property type="entry name" value="DNA POLYMERASE III SUBUNIT DELTA"/>
    <property type="match status" value="1"/>
</dbReference>
<evidence type="ECO:0000313" key="1">
    <source>
        <dbReference type="EMBL" id="MFD2729698.1"/>
    </source>
</evidence>
<dbReference type="RefSeq" id="WP_379982298.1">
    <property type="nucleotide sequence ID" value="NZ_JBHUMO010000058.1"/>
</dbReference>
<reference evidence="2" key="1">
    <citation type="journal article" date="2019" name="Int. J. Syst. Evol. Microbiol.">
        <title>The Global Catalogue of Microorganisms (GCM) 10K type strain sequencing project: providing services to taxonomists for standard genome sequencing and annotation.</title>
        <authorList>
            <consortium name="The Broad Institute Genomics Platform"/>
            <consortium name="The Broad Institute Genome Sequencing Center for Infectious Disease"/>
            <person name="Wu L."/>
            <person name="Ma J."/>
        </authorList>
    </citation>
    <scope>NUCLEOTIDE SEQUENCE [LARGE SCALE GENOMIC DNA]</scope>
    <source>
        <strain evidence="2">TISTR 932</strain>
    </source>
</reference>
<dbReference type="InterPro" id="IPR027417">
    <property type="entry name" value="P-loop_NTPase"/>
</dbReference>
<evidence type="ECO:0000313" key="2">
    <source>
        <dbReference type="Proteomes" id="UP001597427"/>
    </source>
</evidence>
<dbReference type="NCBIfam" id="TIGR00678">
    <property type="entry name" value="holB"/>
    <property type="match status" value="1"/>
</dbReference>
<dbReference type="InterPro" id="IPR050238">
    <property type="entry name" value="DNA_Rep/Repair_Clamp_Loader"/>
</dbReference>
<keyword evidence="1" id="KW-0548">Nucleotidyltransferase</keyword>
<dbReference type="Gene3D" id="3.40.50.300">
    <property type="entry name" value="P-loop containing nucleotide triphosphate hydrolases"/>
    <property type="match status" value="1"/>
</dbReference>
<comment type="caution">
    <text evidence="1">The sequence shown here is derived from an EMBL/GenBank/DDBJ whole genome shotgun (WGS) entry which is preliminary data.</text>
</comment>
<dbReference type="SUPFAM" id="SSF52540">
    <property type="entry name" value="P-loop containing nucleoside triphosphate hydrolases"/>
    <property type="match status" value="1"/>
</dbReference>
<dbReference type="Pfam" id="PF13177">
    <property type="entry name" value="DNA_pol3_delta2"/>
    <property type="match status" value="1"/>
</dbReference>
<organism evidence="1 2">
    <name type="scientific">Enterococcus camelliae</name>
    <dbReference type="NCBI Taxonomy" id="453959"/>
    <lineage>
        <taxon>Bacteria</taxon>
        <taxon>Bacillati</taxon>
        <taxon>Bacillota</taxon>
        <taxon>Bacilli</taxon>
        <taxon>Lactobacillales</taxon>
        <taxon>Enterococcaceae</taxon>
        <taxon>Enterococcus</taxon>
    </lineage>
</organism>
<proteinExistence type="predicted"/>
<keyword evidence="1" id="KW-0808">Transferase</keyword>